<reference evidence="2" key="1">
    <citation type="submission" date="2017-02" db="EMBL/GenBank/DDBJ databases">
        <authorList>
            <person name="Varghese N."/>
            <person name="Submissions S."/>
        </authorList>
    </citation>
    <scope>NUCLEOTIDE SEQUENCE [LARGE SCALE GENOMIC DNA]</scope>
    <source>
        <strain evidence="2">ATCC 27094</strain>
    </source>
</reference>
<evidence type="ECO:0000313" key="1">
    <source>
        <dbReference type="EMBL" id="SKA32208.1"/>
    </source>
</evidence>
<organism evidence="1 2">
    <name type="scientific">Enhydrobacter aerosaccus</name>
    <dbReference type="NCBI Taxonomy" id="225324"/>
    <lineage>
        <taxon>Bacteria</taxon>
        <taxon>Pseudomonadati</taxon>
        <taxon>Pseudomonadota</taxon>
        <taxon>Alphaproteobacteria</taxon>
        <taxon>Hyphomicrobiales</taxon>
        <taxon>Enhydrobacter</taxon>
    </lineage>
</organism>
<keyword evidence="2" id="KW-1185">Reference proteome</keyword>
<dbReference type="Proteomes" id="UP000190092">
    <property type="component" value="Unassembled WGS sequence"/>
</dbReference>
<dbReference type="EMBL" id="FUWJ01000010">
    <property type="protein sequence ID" value="SKA32208.1"/>
    <property type="molecule type" value="Genomic_DNA"/>
</dbReference>
<sequence>MQRSAQEHQARLHQLYSAALDLLDRQNREPDRWEEECLSYALGAMACGLYPAAEVELAAFSRPVAERPHDEVSLLEKKPSRFTKEMLRHGLDYVMQRNRETQTHNEAMPMPVAGHLAVRTFLGASL</sequence>
<protein>
    <submittedName>
        <fullName evidence="1">Uncharacterized protein</fullName>
    </submittedName>
</protein>
<accession>A0A1T4SWC1</accession>
<dbReference type="STRING" id="225324.SAMN02745126_05190"/>
<evidence type="ECO:0000313" key="2">
    <source>
        <dbReference type="Proteomes" id="UP000190092"/>
    </source>
</evidence>
<name>A0A1T4SWC1_9HYPH</name>
<proteinExistence type="predicted"/>
<gene>
    <name evidence="1" type="ORF">SAMN02745126_05190</name>
</gene>
<dbReference type="AlphaFoldDB" id="A0A1T4SWC1"/>